<keyword evidence="2" id="KW-0472">Membrane</keyword>
<dbReference type="InterPro" id="IPR005628">
    <property type="entry name" value="GspK"/>
</dbReference>
<proteinExistence type="predicted"/>
<gene>
    <name evidence="3" type="ORF">K2U94_17335</name>
</gene>
<dbReference type="Proteomes" id="UP001139104">
    <property type="component" value="Unassembled WGS sequence"/>
</dbReference>
<dbReference type="RefSeq" id="WP_243068399.1">
    <property type="nucleotide sequence ID" value="NZ_JAIVFK010000001.1"/>
</dbReference>
<keyword evidence="2" id="KW-0812">Transmembrane</keyword>
<comment type="caution">
    <text evidence="3">The sequence shown here is derived from an EMBL/GenBank/DDBJ whole genome shotgun (WGS) entry which is preliminary data.</text>
</comment>
<organism evidence="3 4">
    <name type="scientific">Candidatus Rhodoblastus alkanivorans</name>
    <dbReference type="NCBI Taxonomy" id="2954117"/>
    <lineage>
        <taxon>Bacteria</taxon>
        <taxon>Pseudomonadati</taxon>
        <taxon>Pseudomonadota</taxon>
        <taxon>Alphaproteobacteria</taxon>
        <taxon>Hyphomicrobiales</taxon>
        <taxon>Rhodoblastaceae</taxon>
        <taxon>Rhodoblastus</taxon>
    </lineage>
</organism>
<dbReference type="PANTHER" id="PTHR38831:SF2">
    <property type="entry name" value="TYPE II SECRETION SYSTEM PROTEIN K"/>
    <property type="match status" value="1"/>
</dbReference>
<sequence>MAKPGGSKSLSRKGFALLIVIWGLGAIALLVLSFLTTGRLRLQTAFNLAGAAQAQSIAEAAANLAILSLVAEKDARSGPQAPAPHDGAPRFCALGDAAVALAIEDESGKIDLNAASEGFLRQALAGLLGLGPARADAIAGAIAEFRTPPPDEAPPASNSSDKPFAPKRAAFQTVMEFDQVAPIDQATFRALKPFVTVHSRADGIDPKVAPPALLAALLGMAPDRVAELAAAPYPNNLNRDDPRFPVQFRQTGGNNAFLIHAEAVLANGPAAVWEALVETDPSDGGPYAIREIRHGPPRFLDALRAMRGARETLGPC</sequence>
<dbReference type="PANTHER" id="PTHR38831">
    <property type="entry name" value="TYPE II SECRETION SYSTEM PROTEIN K"/>
    <property type="match status" value="1"/>
</dbReference>
<reference evidence="3" key="1">
    <citation type="journal article" date="2022" name="ISME J.">
        <title>Identification of active gaseous-alkane degraders at natural gas seeps.</title>
        <authorList>
            <person name="Farhan Ul Haque M."/>
            <person name="Hernandez M."/>
            <person name="Crombie A.T."/>
            <person name="Murrell J.C."/>
        </authorList>
    </citation>
    <scope>NUCLEOTIDE SEQUENCE</scope>
    <source>
        <strain evidence="3">PC2</strain>
    </source>
</reference>
<protein>
    <submittedName>
        <fullName evidence="3">General secretion pathway protein GspK</fullName>
    </submittedName>
</protein>
<evidence type="ECO:0000313" key="3">
    <source>
        <dbReference type="EMBL" id="MCI4684507.1"/>
    </source>
</evidence>
<accession>A0ABS9ZA94</accession>
<keyword evidence="4" id="KW-1185">Reference proteome</keyword>
<evidence type="ECO:0000256" key="1">
    <source>
        <dbReference type="SAM" id="MobiDB-lite"/>
    </source>
</evidence>
<dbReference type="SUPFAM" id="SSF158544">
    <property type="entry name" value="GspK insert domain-like"/>
    <property type="match status" value="1"/>
</dbReference>
<dbReference type="InterPro" id="IPR038072">
    <property type="entry name" value="GspK_central_sf"/>
</dbReference>
<feature type="region of interest" description="Disordered" evidence="1">
    <location>
        <begin position="145"/>
        <end position="164"/>
    </location>
</feature>
<evidence type="ECO:0000313" key="4">
    <source>
        <dbReference type="Proteomes" id="UP001139104"/>
    </source>
</evidence>
<dbReference type="EMBL" id="JAIVFP010000001">
    <property type="protein sequence ID" value="MCI4684507.1"/>
    <property type="molecule type" value="Genomic_DNA"/>
</dbReference>
<name>A0ABS9ZA94_9HYPH</name>
<evidence type="ECO:0000256" key="2">
    <source>
        <dbReference type="SAM" id="Phobius"/>
    </source>
</evidence>
<feature type="transmembrane region" description="Helical" evidence="2">
    <location>
        <begin position="15"/>
        <end position="35"/>
    </location>
</feature>
<keyword evidence="2" id="KW-1133">Transmembrane helix</keyword>